<evidence type="ECO:0000256" key="3">
    <source>
        <dbReference type="ARBA" id="ARBA00022576"/>
    </source>
</evidence>
<evidence type="ECO:0000256" key="6">
    <source>
        <dbReference type="ARBA" id="ARBA00023125"/>
    </source>
</evidence>
<dbReference type="GO" id="GO:0008483">
    <property type="term" value="F:transaminase activity"/>
    <property type="evidence" value="ECO:0007669"/>
    <property type="project" value="UniProtKB-KW"/>
</dbReference>
<dbReference type="SUPFAM" id="SSF46785">
    <property type="entry name" value="Winged helix' DNA-binding domain"/>
    <property type="match status" value="1"/>
</dbReference>
<keyword evidence="5" id="KW-0805">Transcription regulation</keyword>
<feature type="domain" description="HTH gntR-type" evidence="8">
    <location>
        <begin position="1"/>
        <end position="69"/>
    </location>
</feature>
<keyword evidence="10" id="KW-1185">Reference proteome</keyword>
<evidence type="ECO:0000259" key="8">
    <source>
        <dbReference type="PROSITE" id="PS50949"/>
    </source>
</evidence>
<evidence type="ECO:0000256" key="1">
    <source>
        <dbReference type="ARBA" id="ARBA00001933"/>
    </source>
</evidence>
<dbReference type="CDD" id="cd07377">
    <property type="entry name" value="WHTH_GntR"/>
    <property type="match status" value="1"/>
</dbReference>
<dbReference type="SMART" id="SM00345">
    <property type="entry name" value="HTH_GNTR"/>
    <property type="match status" value="1"/>
</dbReference>
<dbReference type="Proteomes" id="UP000078148">
    <property type="component" value="Chromosome"/>
</dbReference>
<dbReference type="CDD" id="cd00609">
    <property type="entry name" value="AAT_like"/>
    <property type="match status" value="1"/>
</dbReference>
<dbReference type="GO" id="GO:0003677">
    <property type="term" value="F:DNA binding"/>
    <property type="evidence" value="ECO:0007669"/>
    <property type="project" value="UniProtKB-KW"/>
</dbReference>
<evidence type="ECO:0000256" key="7">
    <source>
        <dbReference type="ARBA" id="ARBA00023163"/>
    </source>
</evidence>
<evidence type="ECO:0000256" key="2">
    <source>
        <dbReference type="ARBA" id="ARBA00005384"/>
    </source>
</evidence>
<accession>A0A172ZEE7</accession>
<dbReference type="Pfam" id="PF00392">
    <property type="entry name" value="GntR"/>
    <property type="match status" value="1"/>
</dbReference>
<dbReference type="OrthoDB" id="9802601at2"/>
<dbReference type="AlphaFoldDB" id="A0A172ZEE7"/>
<dbReference type="InterPro" id="IPR000524">
    <property type="entry name" value="Tscrpt_reg_HTH_GntR"/>
</dbReference>
<dbReference type="Gene3D" id="3.40.640.10">
    <property type="entry name" value="Type I PLP-dependent aspartate aminotransferase-like (Major domain)"/>
    <property type="match status" value="1"/>
</dbReference>
<comment type="cofactor">
    <cofactor evidence="1">
        <name>pyridoxal 5'-phosphate</name>
        <dbReference type="ChEBI" id="CHEBI:597326"/>
    </cofactor>
</comment>
<dbReference type="InterPro" id="IPR015421">
    <property type="entry name" value="PyrdxlP-dep_Trfase_major"/>
</dbReference>
<keyword evidence="4" id="KW-0663">Pyridoxal phosphate</keyword>
<evidence type="ECO:0000313" key="10">
    <source>
        <dbReference type="Proteomes" id="UP000078148"/>
    </source>
</evidence>
<dbReference type="GO" id="GO:0003700">
    <property type="term" value="F:DNA-binding transcription factor activity"/>
    <property type="evidence" value="ECO:0007669"/>
    <property type="project" value="InterPro"/>
</dbReference>
<dbReference type="PANTHER" id="PTHR46577">
    <property type="entry name" value="HTH-TYPE TRANSCRIPTIONAL REGULATORY PROTEIN GABR"/>
    <property type="match status" value="1"/>
</dbReference>
<dbReference type="InterPro" id="IPR036388">
    <property type="entry name" value="WH-like_DNA-bd_sf"/>
</dbReference>
<evidence type="ECO:0000256" key="5">
    <source>
        <dbReference type="ARBA" id="ARBA00023015"/>
    </source>
</evidence>
<organism evidence="9 10">
    <name type="scientific">Paenibacillus bovis</name>
    <dbReference type="NCBI Taxonomy" id="1616788"/>
    <lineage>
        <taxon>Bacteria</taxon>
        <taxon>Bacillati</taxon>
        <taxon>Bacillota</taxon>
        <taxon>Bacilli</taxon>
        <taxon>Bacillales</taxon>
        <taxon>Paenibacillaceae</taxon>
        <taxon>Paenibacillus</taxon>
    </lineage>
</organism>
<keyword evidence="6" id="KW-0238">DNA-binding</keyword>
<dbReference type="GO" id="GO:0030170">
    <property type="term" value="F:pyridoxal phosphate binding"/>
    <property type="evidence" value="ECO:0007669"/>
    <property type="project" value="InterPro"/>
</dbReference>
<evidence type="ECO:0000313" key="9">
    <source>
        <dbReference type="EMBL" id="ANF95530.1"/>
    </source>
</evidence>
<dbReference type="InterPro" id="IPR004839">
    <property type="entry name" value="Aminotransferase_I/II_large"/>
</dbReference>
<keyword evidence="3" id="KW-0808">Transferase</keyword>
<comment type="similarity">
    <text evidence="2">In the C-terminal section; belongs to the class-I pyridoxal-phosphate-dependent aminotransferase family.</text>
</comment>
<name>A0A172ZEE7_9BACL</name>
<dbReference type="InterPro" id="IPR015424">
    <property type="entry name" value="PyrdxlP-dep_Trfase"/>
</dbReference>
<keyword evidence="3" id="KW-0032">Aminotransferase</keyword>
<dbReference type="SUPFAM" id="SSF53383">
    <property type="entry name" value="PLP-dependent transferases"/>
    <property type="match status" value="1"/>
</dbReference>
<dbReference type="EMBL" id="CP013023">
    <property type="protein sequence ID" value="ANF95530.1"/>
    <property type="molecule type" value="Genomic_DNA"/>
</dbReference>
<dbReference type="PANTHER" id="PTHR46577:SF1">
    <property type="entry name" value="HTH-TYPE TRANSCRIPTIONAL REGULATORY PROTEIN GABR"/>
    <property type="match status" value="1"/>
</dbReference>
<keyword evidence="7" id="KW-0804">Transcription</keyword>
<dbReference type="KEGG" id="pbv:AR543_05585"/>
<dbReference type="InterPro" id="IPR051446">
    <property type="entry name" value="HTH_trans_reg/aminotransferase"/>
</dbReference>
<dbReference type="RefSeq" id="WP_060532532.1">
    <property type="nucleotide sequence ID" value="NZ_CP013023.1"/>
</dbReference>
<dbReference type="InterPro" id="IPR036390">
    <property type="entry name" value="WH_DNA-bd_sf"/>
</dbReference>
<proteinExistence type="inferred from homology"/>
<dbReference type="Pfam" id="PF00155">
    <property type="entry name" value="Aminotran_1_2"/>
    <property type="match status" value="1"/>
</dbReference>
<protein>
    <recommendedName>
        <fullName evidence="8">HTH gntR-type domain-containing protein</fullName>
    </recommendedName>
</protein>
<evidence type="ECO:0000256" key="4">
    <source>
        <dbReference type="ARBA" id="ARBA00022898"/>
    </source>
</evidence>
<dbReference type="PROSITE" id="PS50949">
    <property type="entry name" value="HTH_GNTR"/>
    <property type="match status" value="1"/>
</dbReference>
<reference evidence="10" key="1">
    <citation type="submission" date="2015-10" db="EMBL/GenBank/DDBJ databases">
        <title>Genome of Paenibacillus bovis sp. nov.</title>
        <authorList>
            <person name="Wu Z."/>
            <person name="Gao C."/>
            <person name="Liu Z."/>
            <person name="Zheng H."/>
        </authorList>
    </citation>
    <scope>NUCLEOTIDE SEQUENCE [LARGE SCALE GENOMIC DNA]</scope>
    <source>
        <strain evidence="10">BD3526</strain>
    </source>
</reference>
<dbReference type="Gene3D" id="1.10.10.10">
    <property type="entry name" value="Winged helix-like DNA-binding domain superfamily/Winged helix DNA-binding domain"/>
    <property type="match status" value="1"/>
</dbReference>
<sequence length="453" mass="51526">MTKHQQLVTALEQQIRDGSLAAGQKLPSIRKMSIAYGCSPATVVRAYEQLARDQWVYVMNRSGYYVARQQLDIQHDQSTQRIDLASAAPAAEIFPFEDFQSSLQGAMHIYRDQLFTYGMPQGLPPLLEEIRQQLEEVQVFARSSQLHITSGVHRALSILTMMPFPSGRETILIEQPGYHLLIEMLETLKVPVQEVERTSEGLDLERVEELFQQGAIKFFYVMPRFHNPLGTSLTKRQKKKLVALAHRYDVYLVEDDYLSDLEPQSSNDPLYAYDMSGHVIYLKSYSKILFPGLRIGAAVLPDALIDTFARYKSMLDVDSSVLSQAALHVYIQNGMFAHYRRLVLEAYRERIQQLRHSLKELAADHPVFAGAKRTDTIHTILPLPVNFPTGTLIRRLAEQQITVDSTDRYFLSGSSYRSNQLRINVSNVPASQIDPALRTVAHEIGRLLISPRH</sequence>
<reference evidence="9 10" key="2">
    <citation type="journal article" date="2016" name="Int. J. Syst. Evol. Microbiol.">
        <title>Paenibacillus bovis sp. nov., isolated from raw yak (Bos grunniens) milk.</title>
        <authorList>
            <person name="Gao C."/>
            <person name="Han J."/>
            <person name="Liu Z."/>
            <person name="Xu X."/>
            <person name="Hang F."/>
            <person name="Wu Z."/>
        </authorList>
    </citation>
    <scope>NUCLEOTIDE SEQUENCE [LARGE SCALE GENOMIC DNA]</scope>
    <source>
        <strain evidence="9 10">BD3526</strain>
    </source>
</reference>
<gene>
    <name evidence="9" type="ORF">AR543_05585</name>
</gene>